<feature type="transmembrane region" description="Helical" evidence="5">
    <location>
        <begin position="191"/>
        <end position="214"/>
    </location>
</feature>
<reference evidence="7 8" key="1">
    <citation type="journal article" date="2010" name="Nature">
        <title>The Ectocarpus genome and the independent evolution of multicellularity in brown algae.</title>
        <authorList>
            <person name="Cock J.M."/>
            <person name="Sterck L."/>
            <person name="Rouze P."/>
            <person name="Scornet D."/>
            <person name="Allen A.E."/>
            <person name="Amoutzias G."/>
            <person name="Anthouard V."/>
            <person name="Artiguenave F."/>
            <person name="Aury J.M."/>
            <person name="Badger J.H."/>
            <person name="Beszteri B."/>
            <person name="Billiau K."/>
            <person name="Bonnet E."/>
            <person name="Bothwell J.H."/>
            <person name="Bowler C."/>
            <person name="Boyen C."/>
            <person name="Brownlee C."/>
            <person name="Carrano C.J."/>
            <person name="Charrier B."/>
            <person name="Cho G.Y."/>
            <person name="Coelho S.M."/>
            <person name="Collen J."/>
            <person name="Corre E."/>
            <person name="Da Silva C."/>
            <person name="Delage L."/>
            <person name="Delaroque N."/>
            <person name="Dittami S.M."/>
            <person name="Doulbeau S."/>
            <person name="Elias M."/>
            <person name="Farnham G."/>
            <person name="Gachon C.M."/>
            <person name="Gschloessl B."/>
            <person name="Heesch S."/>
            <person name="Jabbari K."/>
            <person name="Jubin C."/>
            <person name="Kawai H."/>
            <person name="Kimura K."/>
            <person name="Kloareg B."/>
            <person name="Kupper F.C."/>
            <person name="Lang D."/>
            <person name="Le Bail A."/>
            <person name="Leblanc C."/>
            <person name="Lerouge P."/>
            <person name="Lohr M."/>
            <person name="Lopez P.J."/>
            <person name="Martens C."/>
            <person name="Maumus F."/>
            <person name="Michel G."/>
            <person name="Miranda-Saavedra D."/>
            <person name="Morales J."/>
            <person name="Moreau H."/>
            <person name="Motomura T."/>
            <person name="Nagasato C."/>
            <person name="Napoli C.A."/>
            <person name="Nelson D.R."/>
            <person name="Nyvall-Collen P."/>
            <person name="Peters A.F."/>
            <person name="Pommier C."/>
            <person name="Potin P."/>
            <person name="Poulain J."/>
            <person name="Quesneville H."/>
            <person name="Read B."/>
            <person name="Rensing S.A."/>
            <person name="Ritter A."/>
            <person name="Rousvoal S."/>
            <person name="Samanta M."/>
            <person name="Samson G."/>
            <person name="Schroeder D.C."/>
            <person name="Segurens B."/>
            <person name="Strittmatter M."/>
            <person name="Tonon T."/>
            <person name="Tregear J.W."/>
            <person name="Valentin K."/>
            <person name="von Dassow P."/>
            <person name="Yamagishi T."/>
            <person name="Van de Peer Y."/>
            <person name="Wincker P."/>
        </authorList>
    </citation>
    <scope>NUCLEOTIDE SEQUENCE [LARGE SCALE GENOMIC DNA]</scope>
    <source>
        <strain evidence="8">Ec32 / CCAP1310/4</strain>
    </source>
</reference>
<dbReference type="InParanoid" id="D7G9C6"/>
<evidence type="ECO:0000256" key="3">
    <source>
        <dbReference type="ARBA" id="ARBA00022989"/>
    </source>
</evidence>
<dbReference type="FunCoup" id="D7G9C6">
    <property type="interactions" value="8"/>
</dbReference>
<feature type="transmembrane region" description="Helical" evidence="5">
    <location>
        <begin position="164"/>
        <end position="184"/>
    </location>
</feature>
<organism evidence="7 8">
    <name type="scientific">Ectocarpus siliculosus</name>
    <name type="common">Brown alga</name>
    <name type="synonym">Conferva siliculosa</name>
    <dbReference type="NCBI Taxonomy" id="2880"/>
    <lineage>
        <taxon>Eukaryota</taxon>
        <taxon>Sar</taxon>
        <taxon>Stramenopiles</taxon>
        <taxon>Ochrophyta</taxon>
        <taxon>PX clade</taxon>
        <taxon>Phaeophyceae</taxon>
        <taxon>Ectocarpales</taxon>
        <taxon>Ectocarpaceae</taxon>
        <taxon>Ectocarpus</taxon>
    </lineage>
</organism>
<sequence>MTSKADMYAPPEERYKEQQGGTAYKDQQQDYEILEAGLVHNVNPGGGSSAAAAAGGWGSTAEIEKALRLGFIRKVYGILSIQLLLTAAVAAVCVLNDNVRTGILGNLWTVWVGFFFSIGLLLCLMCYRDKYPLNMYLLGAWTFVEAYTVGVVCAAYASQGQGTIVVQAAGLTMAVFLGLTLFTFQTKIDFSFLGGALFASIWVLMLWGVVMSVFGFQQSYLYSLFGAIIFSLYILYDTSLLMNHLGYDEYIVASISLYLDILNLFLYILRLLSRDNR</sequence>
<feature type="region of interest" description="Disordered" evidence="6">
    <location>
        <begin position="1"/>
        <end position="23"/>
    </location>
</feature>
<dbReference type="OrthoDB" id="7933078at2759"/>
<feature type="transmembrane region" description="Helical" evidence="5">
    <location>
        <begin position="75"/>
        <end position="95"/>
    </location>
</feature>
<gene>
    <name evidence="7" type="ORF">Esi_0097_0075</name>
</gene>
<dbReference type="STRING" id="2880.D7G9C6"/>
<evidence type="ECO:0000256" key="2">
    <source>
        <dbReference type="ARBA" id="ARBA00022692"/>
    </source>
</evidence>
<comment type="similarity">
    <text evidence="5">Belongs to the BI1 family.</text>
</comment>
<dbReference type="EMBL" id="FN649734">
    <property type="protein sequence ID" value="CBJ28269.1"/>
    <property type="molecule type" value="Genomic_DNA"/>
</dbReference>
<dbReference type="PANTHER" id="PTHR23291:SF50">
    <property type="entry name" value="PROTEIN LIFEGUARD 4"/>
    <property type="match status" value="1"/>
</dbReference>
<evidence type="ECO:0000313" key="7">
    <source>
        <dbReference type="EMBL" id="CBJ28269.1"/>
    </source>
</evidence>
<comment type="subcellular location">
    <subcellularLocation>
        <location evidence="1">Membrane</location>
        <topology evidence="1">Multi-pass membrane protein</topology>
    </subcellularLocation>
</comment>
<feature type="transmembrane region" description="Helical" evidence="5">
    <location>
        <begin position="250"/>
        <end position="269"/>
    </location>
</feature>
<keyword evidence="4 5" id="KW-0472">Membrane</keyword>
<feature type="transmembrane region" description="Helical" evidence="5">
    <location>
        <begin position="136"/>
        <end position="158"/>
    </location>
</feature>
<evidence type="ECO:0000256" key="5">
    <source>
        <dbReference type="RuleBase" id="RU004379"/>
    </source>
</evidence>
<dbReference type="Pfam" id="PF01027">
    <property type="entry name" value="Bax1-I"/>
    <property type="match status" value="1"/>
</dbReference>
<dbReference type="InterPro" id="IPR006214">
    <property type="entry name" value="Bax_inhibitor_1-related"/>
</dbReference>
<keyword evidence="8" id="KW-1185">Reference proteome</keyword>
<feature type="transmembrane region" description="Helical" evidence="5">
    <location>
        <begin position="107"/>
        <end position="127"/>
    </location>
</feature>
<dbReference type="AlphaFoldDB" id="D7G9C6"/>
<evidence type="ECO:0000256" key="4">
    <source>
        <dbReference type="ARBA" id="ARBA00023136"/>
    </source>
</evidence>
<dbReference type="GO" id="GO:0016020">
    <property type="term" value="C:membrane"/>
    <property type="evidence" value="ECO:0007669"/>
    <property type="project" value="UniProtKB-SubCell"/>
</dbReference>
<proteinExistence type="inferred from homology"/>
<evidence type="ECO:0000256" key="1">
    <source>
        <dbReference type="ARBA" id="ARBA00004141"/>
    </source>
</evidence>
<evidence type="ECO:0000256" key="6">
    <source>
        <dbReference type="SAM" id="MobiDB-lite"/>
    </source>
</evidence>
<dbReference type="PANTHER" id="PTHR23291">
    <property type="entry name" value="BAX INHIBITOR-RELATED"/>
    <property type="match status" value="1"/>
</dbReference>
<protein>
    <submittedName>
        <fullName evidence="7">Homologue of a Golgi anti-apoptotic protein identified from vaccinia virus. Transmembrane BAX inhi</fullName>
    </submittedName>
</protein>
<dbReference type="EMBL" id="FN649212">
    <property type="protein sequence ID" value="CBJ28269.1"/>
    <property type="molecule type" value="Genomic_DNA"/>
</dbReference>
<dbReference type="eggNOG" id="KOG2322">
    <property type="taxonomic scope" value="Eukaryota"/>
</dbReference>
<evidence type="ECO:0000313" key="8">
    <source>
        <dbReference type="Proteomes" id="UP000002630"/>
    </source>
</evidence>
<keyword evidence="3 5" id="KW-1133">Transmembrane helix</keyword>
<feature type="transmembrane region" description="Helical" evidence="5">
    <location>
        <begin position="220"/>
        <end position="238"/>
    </location>
</feature>
<accession>D7G9C6</accession>
<dbReference type="Proteomes" id="UP000002630">
    <property type="component" value="Linkage Group LG09"/>
</dbReference>
<keyword evidence="2 5" id="KW-0812">Transmembrane</keyword>
<dbReference type="OMA" id="MGDVIGM"/>
<name>D7G9C6_ECTSI</name>